<evidence type="ECO:0000256" key="3">
    <source>
        <dbReference type="ARBA" id="ARBA00022574"/>
    </source>
</evidence>
<dbReference type="PANTHER" id="PTHR44129">
    <property type="entry name" value="WD REPEAT-CONTAINING PROTEIN POP1"/>
    <property type="match status" value="1"/>
</dbReference>
<dbReference type="Gene3D" id="2.130.10.10">
    <property type="entry name" value="YVTN repeat-like/Quinoprotein amine dehydrogenase"/>
    <property type="match status" value="1"/>
</dbReference>
<evidence type="ECO:0000256" key="7">
    <source>
        <dbReference type="ARBA" id="ARBA00022776"/>
    </source>
</evidence>
<dbReference type="SUPFAM" id="SSF109925">
    <property type="entry name" value="Lissencephaly-1 protein (Lis-1, PAF-AH alpha) N-terminal domain"/>
    <property type="match status" value="1"/>
</dbReference>
<dbReference type="EMBL" id="KV454538">
    <property type="protein sequence ID" value="ODV70246.1"/>
    <property type="molecule type" value="Genomic_DNA"/>
</dbReference>
<evidence type="ECO:0000256" key="5">
    <source>
        <dbReference type="ARBA" id="ARBA00022701"/>
    </source>
</evidence>
<evidence type="ECO:0000256" key="6">
    <source>
        <dbReference type="ARBA" id="ARBA00022737"/>
    </source>
</evidence>
<evidence type="ECO:0000256" key="11">
    <source>
        <dbReference type="HAMAP-Rule" id="MF_03141"/>
    </source>
</evidence>
<dbReference type="CDD" id="cd00200">
    <property type="entry name" value="WD40"/>
    <property type="match status" value="1"/>
</dbReference>
<evidence type="ECO:0000256" key="8">
    <source>
        <dbReference type="ARBA" id="ARBA00023054"/>
    </source>
</evidence>
<keyword evidence="4 11" id="KW-0132">Cell division</keyword>
<dbReference type="RefSeq" id="XP_020079313.1">
    <property type="nucleotide sequence ID" value="XM_020219979.1"/>
</dbReference>
<protein>
    <recommendedName>
        <fullName evidence="11">Nuclear distribution protein PAC1</fullName>
    </recommendedName>
    <alternativeName>
        <fullName evidence="11">Lissencephaly-1 homolog</fullName>
        <shortName evidence="11">LIS-1</shortName>
    </alternativeName>
    <alternativeName>
        <fullName evidence="11">nudF homolog</fullName>
    </alternativeName>
</protein>
<keyword evidence="7 11" id="KW-0498">Mitosis</keyword>
<comment type="function">
    <text evidence="11">Positively regulates the activity of the minus-end directed microtubule motor protein dynein. Plays a central role in positioning the mitotic spindle at the bud neck during cell division. Targets cytoplasmic dynein to microtubule plus ends, thereby promoting dynein-mediated microtubule sliding along the bud cortex and consequently the movement of the mitotic spindle to the bud neck.</text>
</comment>
<dbReference type="InterPro" id="IPR050349">
    <property type="entry name" value="WD_LIS1/nudF_dynein_reg"/>
</dbReference>
<dbReference type="PROSITE" id="PS50294">
    <property type="entry name" value="WD_REPEATS_REGION"/>
    <property type="match status" value="2"/>
</dbReference>
<dbReference type="GO" id="GO:0070840">
    <property type="term" value="F:dynein complex binding"/>
    <property type="evidence" value="ECO:0007669"/>
    <property type="project" value="UniProtKB-UniRule"/>
</dbReference>
<evidence type="ECO:0000256" key="10">
    <source>
        <dbReference type="ARBA" id="ARBA00023306"/>
    </source>
</evidence>
<dbReference type="GO" id="GO:0005875">
    <property type="term" value="C:microtubule associated complex"/>
    <property type="evidence" value="ECO:0007669"/>
    <property type="project" value="UniProtKB-UniRule"/>
</dbReference>
<dbReference type="GO" id="GO:0000132">
    <property type="term" value="P:establishment of mitotic spindle orientation"/>
    <property type="evidence" value="ECO:0007669"/>
    <property type="project" value="UniProtKB-UniRule"/>
</dbReference>
<keyword evidence="1 11" id="KW-0813">Transport</keyword>
<sequence>MSPLQILTVRQQQELNKAILQYLKPILTENTGNVNLTIALSNILQTPLSSIDDNNNNIIPNYLEKKWSTVLRLQKKIIDLENEISNYKAIIDASNTTDALSKHTSLLTKDKINWLPNNAIKTFKTQAQQLIQSVTIHPFLPIIHSGCSDGSLISWNLVNDDTLIPEKFIKAHTRAINKIRWSNAPLDLSAGKSLIPDKNKSYILATCSADLSIKIWDGATYKQIRTLSGHEHTVSSIAFSKSTPHILYSVSRDKTVKIWDLTSGFCIKSFVGHSDWVRDIDVISVNSQLLMTNIKESSEIGDFIVTCSNDQSVRLSHADSGTGISLLIGHTHVIETVKFLPLHSNYFIDKYLTNNSDKFPNISPSFFSDPVYTQTLGFKYCISAGRDNLIKLWLLPPPVLRPHRHPLPSQQNNSQGWLIAELVGHQSWVKALSIHPNGRFIFSGSDDKTIRVWDLDNLNQTGNVKCIRTLTGHDGFINDLNFASFEIESDINSKKKQDVVINPKKEDGSDKSTEQLHKELMKFIESKMRCLFLSGGVDNAVKLWS</sequence>
<keyword evidence="9 11" id="KW-0206">Cytoskeleton</keyword>
<dbReference type="InterPro" id="IPR017252">
    <property type="entry name" value="Dynein_regulator_LIS1"/>
</dbReference>
<reference evidence="14" key="1">
    <citation type="submission" date="2016-05" db="EMBL/GenBank/DDBJ databases">
        <title>Comparative genomics of biotechnologically important yeasts.</title>
        <authorList>
            <consortium name="DOE Joint Genome Institute"/>
            <person name="Riley R."/>
            <person name="Haridas S."/>
            <person name="Wolfe K.H."/>
            <person name="Lopes M.R."/>
            <person name="Hittinger C.T."/>
            <person name="Goker M."/>
            <person name="Salamov A."/>
            <person name="Wisecaver J."/>
            <person name="Long T.M."/>
            <person name="Aerts A.L."/>
            <person name="Barry K."/>
            <person name="Choi C."/>
            <person name="Clum A."/>
            <person name="Coughlan A.Y."/>
            <person name="Deshpande S."/>
            <person name="Douglass A.P."/>
            <person name="Hanson S.J."/>
            <person name="Klenk H.-P."/>
            <person name="Labutti K."/>
            <person name="Lapidus A."/>
            <person name="Lindquist E."/>
            <person name="Lipzen A."/>
            <person name="Meier-Kolthoff J.P."/>
            <person name="Ohm R.A."/>
            <person name="Otillar R.P."/>
            <person name="Pangilinan J."/>
            <person name="Peng Y."/>
            <person name="Rokas A."/>
            <person name="Rosa C.A."/>
            <person name="Scheuner C."/>
            <person name="Sibirny A.A."/>
            <person name="Slot J.C."/>
            <person name="Stielow J.B."/>
            <person name="Sun H."/>
            <person name="Kurtzman C.P."/>
            <person name="Blackwell M."/>
            <person name="Grigoriev I.V."/>
            <person name="Jeffries T.W."/>
        </authorList>
    </citation>
    <scope>NUCLEOTIDE SEQUENCE [LARGE SCALE GENOMIC DNA]</scope>
    <source>
        <strain evidence="14">NRRL Y-1933</strain>
    </source>
</reference>
<dbReference type="PROSITE" id="PS00678">
    <property type="entry name" value="WD_REPEATS_1"/>
    <property type="match status" value="2"/>
</dbReference>
<keyword evidence="8 11" id="KW-0175">Coiled coil</keyword>
<evidence type="ECO:0000256" key="12">
    <source>
        <dbReference type="PROSITE-ProRule" id="PRU00221"/>
    </source>
</evidence>
<dbReference type="GO" id="GO:0005874">
    <property type="term" value="C:microtubule"/>
    <property type="evidence" value="ECO:0007669"/>
    <property type="project" value="UniProtKB-KW"/>
</dbReference>
<evidence type="ECO:0000313" key="14">
    <source>
        <dbReference type="Proteomes" id="UP000095085"/>
    </source>
</evidence>
<dbReference type="AlphaFoldDB" id="A0A1E4RSM0"/>
<keyword evidence="10 11" id="KW-0131">Cell cycle</keyword>
<dbReference type="STRING" id="984485.A0A1E4RSM0"/>
<name>A0A1E4RSM0_9ASCO</name>
<dbReference type="Gene3D" id="1.20.960.30">
    <property type="match status" value="1"/>
</dbReference>
<evidence type="ECO:0000256" key="2">
    <source>
        <dbReference type="ARBA" id="ARBA00022490"/>
    </source>
</evidence>
<comment type="similarity">
    <text evidence="11">Belongs to the WD repeat LIS1/nudF family.</text>
</comment>
<feature type="repeat" description="WD" evidence="12">
    <location>
        <begin position="531"/>
        <end position="545"/>
    </location>
</feature>
<proteinExistence type="inferred from homology"/>
<dbReference type="InterPro" id="IPR015943">
    <property type="entry name" value="WD40/YVTN_repeat-like_dom_sf"/>
</dbReference>
<comment type="subcellular location">
    <subcellularLocation>
        <location evidence="11">Cytoplasm</location>
        <location evidence="11">Cytoskeleton</location>
    </subcellularLocation>
    <subcellularLocation>
        <location evidence="11">Cytoplasm</location>
        <location evidence="11">Cytoskeleton</location>
        <location evidence="11">Spindle pole</location>
    </subcellularLocation>
    <text evidence="11">Localizes to the plus ends of microtubules and the mitotic spindle poles.</text>
</comment>
<evidence type="ECO:0000313" key="13">
    <source>
        <dbReference type="EMBL" id="ODV70246.1"/>
    </source>
</evidence>
<dbReference type="HAMAP" id="MF_03141">
    <property type="entry name" value="lis1"/>
    <property type="match status" value="1"/>
</dbReference>
<dbReference type="InterPro" id="IPR036322">
    <property type="entry name" value="WD40_repeat_dom_sf"/>
</dbReference>
<dbReference type="GO" id="GO:0051301">
    <property type="term" value="P:cell division"/>
    <property type="evidence" value="ECO:0007669"/>
    <property type="project" value="UniProtKB-KW"/>
</dbReference>
<keyword evidence="14" id="KW-1185">Reference proteome</keyword>
<dbReference type="InterPro" id="IPR001680">
    <property type="entry name" value="WD40_rpt"/>
</dbReference>
<dbReference type="PROSITE" id="PS50082">
    <property type="entry name" value="WD_REPEATS_2"/>
    <property type="match status" value="3"/>
</dbReference>
<keyword evidence="2 11" id="KW-0963">Cytoplasm</keyword>
<comment type="subunit">
    <text evidence="11">Self-associates. Interacts with NDL1 and dynein.</text>
</comment>
<dbReference type="GO" id="GO:0005737">
    <property type="term" value="C:cytoplasm"/>
    <property type="evidence" value="ECO:0007669"/>
    <property type="project" value="UniProtKB-UniRule"/>
</dbReference>
<gene>
    <name evidence="11" type="primary">PAC1</name>
    <name evidence="11" type="synonym">LIS1</name>
    <name evidence="13" type="ORF">HYPBUDRAFT_146601</name>
</gene>
<dbReference type="GO" id="GO:0051012">
    <property type="term" value="P:microtubule sliding"/>
    <property type="evidence" value="ECO:0007669"/>
    <property type="project" value="UniProtKB-UniRule"/>
</dbReference>
<dbReference type="GeneID" id="30994529"/>
<evidence type="ECO:0000256" key="9">
    <source>
        <dbReference type="ARBA" id="ARBA00023212"/>
    </source>
</evidence>
<evidence type="ECO:0000256" key="4">
    <source>
        <dbReference type="ARBA" id="ARBA00022618"/>
    </source>
</evidence>
<accession>A0A1E4RSM0</accession>
<organism evidence="13 14">
    <name type="scientific">Hyphopichia burtonii NRRL Y-1933</name>
    <dbReference type="NCBI Taxonomy" id="984485"/>
    <lineage>
        <taxon>Eukaryota</taxon>
        <taxon>Fungi</taxon>
        <taxon>Dikarya</taxon>
        <taxon>Ascomycota</taxon>
        <taxon>Saccharomycotina</taxon>
        <taxon>Pichiomycetes</taxon>
        <taxon>Debaryomycetaceae</taxon>
        <taxon>Hyphopichia</taxon>
    </lineage>
</organism>
<feature type="repeat" description="WD" evidence="12">
    <location>
        <begin position="227"/>
        <end position="269"/>
    </location>
</feature>
<dbReference type="GO" id="GO:0000922">
    <property type="term" value="C:spindle pole"/>
    <property type="evidence" value="ECO:0007669"/>
    <property type="project" value="UniProtKB-SubCell"/>
</dbReference>
<dbReference type="Pfam" id="PF00400">
    <property type="entry name" value="WD40"/>
    <property type="match status" value="4"/>
</dbReference>
<dbReference type="InterPro" id="IPR020472">
    <property type="entry name" value="WD40_PAC1"/>
</dbReference>
<keyword evidence="3 12" id="KW-0853">WD repeat</keyword>
<evidence type="ECO:0000256" key="1">
    <source>
        <dbReference type="ARBA" id="ARBA00022448"/>
    </source>
</evidence>
<dbReference type="PRINTS" id="PR00320">
    <property type="entry name" value="GPROTEINBRPT"/>
</dbReference>
<dbReference type="Proteomes" id="UP000095085">
    <property type="component" value="Unassembled WGS sequence"/>
</dbReference>
<keyword evidence="5 11" id="KW-0493">Microtubule</keyword>
<dbReference type="SUPFAM" id="SSF50978">
    <property type="entry name" value="WD40 repeat-like"/>
    <property type="match status" value="1"/>
</dbReference>
<keyword evidence="6" id="KW-0677">Repeat</keyword>
<dbReference type="OrthoDB" id="10264588at2759"/>
<dbReference type="InterPro" id="IPR037190">
    <property type="entry name" value="LIS1_N"/>
</dbReference>
<dbReference type="InterPro" id="IPR019775">
    <property type="entry name" value="WD40_repeat_CS"/>
</dbReference>
<dbReference type="SMART" id="SM00320">
    <property type="entry name" value="WD40"/>
    <property type="match status" value="7"/>
</dbReference>
<feature type="repeat" description="WD" evidence="12">
    <location>
        <begin position="422"/>
        <end position="463"/>
    </location>
</feature>